<keyword evidence="4" id="KW-1185">Reference proteome</keyword>
<evidence type="ECO:0000313" key="3">
    <source>
        <dbReference type="EMBL" id="RKP31068.1"/>
    </source>
</evidence>
<gene>
    <name evidence="3" type="ORF">METBISCDRAFT_22740</name>
</gene>
<feature type="region of interest" description="Disordered" evidence="1">
    <location>
        <begin position="310"/>
        <end position="332"/>
    </location>
</feature>
<dbReference type="OrthoDB" id="4084092at2759"/>
<evidence type="ECO:0000256" key="1">
    <source>
        <dbReference type="SAM" id="MobiDB-lite"/>
    </source>
</evidence>
<feature type="transmembrane region" description="Helical" evidence="2">
    <location>
        <begin position="433"/>
        <end position="456"/>
    </location>
</feature>
<organism evidence="3 4">
    <name type="scientific">Metschnikowia bicuspidata</name>
    <dbReference type="NCBI Taxonomy" id="27322"/>
    <lineage>
        <taxon>Eukaryota</taxon>
        <taxon>Fungi</taxon>
        <taxon>Dikarya</taxon>
        <taxon>Ascomycota</taxon>
        <taxon>Saccharomycotina</taxon>
        <taxon>Pichiomycetes</taxon>
        <taxon>Metschnikowiaceae</taxon>
        <taxon>Metschnikowia</taxon>
    </lineage>
</organism>
<evidence type="ECO:0000313" key="4">
    <source>
        <dbReference type="Proteomes" id="UP000268321"/>
    </source>
</evidence>
<keyword evidence="2" id="KW-0812">Transmembrane</keyword>
<dbReference type="EMBL" id="ML004447">
    <property type="protein sequence ID" value="RKP31068.1"/>
    <property type="molecule type" value="Genomic_DNA"/>
</dbReference>
<dbReference type="Proteomes" id="UP000268321">
    <property type="component" value="Unassembled WGS sequence"/>
</dbReference>
<accession>A0A4P9ZE64</accession>
<dbReference type="AlphaFoldDB" id="A0A4P9ZE64"/>
<proteinExistence type="predicted"/>
<keyword evidence="2" id="KW-0472">Membrane</keyword>
<reference evidence="4" key="1">
    <citation type="journal article" date="2018" name="Nat. Microbiol.">
        <title>Leveraging single-cell genomics to expand the fungal tree of life.</title>
        <authorList>
            <person name="Ahrendt S.R."/>
            <person name="Quandt C.A."/>
            <person name="Ciobanu D."/>
            <person name="Clum A."/>
            <person name="Salamov A."/>
            <person name="Andreopoulos B."/>
            <person name="Cheng J.F."/>
            <person name="Woyke T."/>
            <person name="Pelin A."/>
            <person name="Henrissat B."/>
            <person name="Reynolds N.K."/>
            <person name="Benny G.L."/>
            <person name="Smith M.E."/>
            <person name="James T.Y."/>
            <person name="Grigoriev I.V."/>
        </authorList>
    </citation>
    <scope>NUCLEOTIDE SEQUENCE [LARGE SCALE GENOMIC DNA]</scope>
    <source>
        <strain evidence="4">Baker2002</strain>
    </source>
</reference>
<evidence type="ECO:0000256" key="2">
    <source>
        <dbReference type="SAM" id="Phobius"/>
    </source>
</evidence>
<keyword evidence="2" id="KW-1133">Transmembrane helix</keyword>
<protein>
    <submittedName>
        <fullName evidence="3">Uncharacterized protein</fullName>
    </submittedName>
</protein>
<sequence>MPGREAISGYYIDQKKKYDRAKEVKPSLYTHKTFKDVFESDSDDRLNPIDVVFTDPLKENERGIFSKALKAVQKTIGYDDYDSYDYFAQAREVTNTMKGLSAGFDKSTGKMRISSRSSTKYVLGPKGEVVEMEGSPPRDLVLEQDPLEELYNDPLSRKKYFLSKSNSPKKLSQNGHSPKEMLLRRKPTSRTVSGMTVEEQDNLEYPCQLKNRQVKGTQLGKLSKDDAIGPKDTFLPLWNSILSWVVYERLTPSEDPRINKIEQIMNNGNGGEGEHGSKGKRFNAKNLMNGKKYKQALQKWSDRVSDNFIAPPESLQRNRKQQSAQSDPDVEYEVGFDDDLPDELILKPRTGQLMPHPPKSSVSPPVQQAALQVDENTPVAIISSVNKLIKNIRLMQILFAPIDIIADNFSVLQTVVIILELGIFLWVLYELSIIIDALCMAVKAVCAPMIAVGRFMNRIM</sequence>
<name>A0A4P9ZE64_9ASCO</name>